<reference evidence="2" key="1">
    <citation type="submission" date="2023-03" db="EMBL/GenBank/DDBJ databases">
        <title>Massive genome expansion in bonnet fungi (Mycena s.s.) driven by repeated elements and novel gene families across ecological guilds.</title>
        <authorList>
            <consortium name="Lawrence Berkeley National Laboratory"/>
            <person name="Harder C.B."/>
            <person name="Miyauchi S."/>
            <person name="Viragh M."/>
            <person name="Kuo A."/>
            <person name="Thoen E."/>
            <person name="Andreopoulos B."/>
            <person name="Lu D."/>
            <person name="Skrede I."/>
            <person name="Drula E."/>
            <person name="Henrissat B."/>
            <person name="Morin E."/>
            <person name="Kohler A."/>
            <person name="Barry K."/>
            <person name="LaButti K."/>
            <person name="Morin E."/>
            <person name="Salamov A."/>
            <person name="Lipzen A."/>
            <person name="Mereny Z."/>
            <person name="Hegedus B."/>
            <person name="Baldrian P."/>
            <person name="Stursova M."/>
            <person name="Weitz H."/>
            <person name="Taylor A."/>
            <person name="Grigoriev I.V."/>
            <person name="Nagy L.G."/>
            <person name="Martin F."/>
            <person name="Kauserud H."/>
        </authorList>
    </citation>
    <scope>NUCLEOTIDE SEQUENCE</scope>
    <source>
        <strain evidence="2">CBHHK067</strain>
    </source>
</reference>
<keyword evidence="3" id="KW-1185">Reference proteome</keyword>
<comment type="caution">
    <text evidence="2">The sequence shown here is derived from an EMBL/GenBank/DDBJ whole genome shotgun (WGS) entry which is preliminary data.</text>
</comment>
<keyword evidence="1" id="KW-1133">Transmembrane helix</keyword>
<sequence length="292" mass="28937">MISVTNDSFVACQYGAAGNCEYFSPGGQFSAGSSACPDSITPGAASSGSPDLAQCVATDDLGSAFQGISATGPGEGFVTCQYEAAGSCVYFTGGQFSAGSSTCPDSITPASSSGANDGLTESGPSLAKCAESDDAGSVLQSSGTTNHGFVTCQYQNAGNCEYLTPGGEFSGGSSTCPDSITPGSGSAAAGALGGAFAADVDNSGSNSGSGTSTLSQPVVIALLVMNAVLVIGGLILGTLWVRGGRENRRSSQLRGLYASVDASRDTTVPLTYGTQGTYYDGPDAKVTSRFES</sequence>
<keyword evidence="1" id="KW-0812">Transmembrane</keyword>
<evidence type="ECO:0000313" key="3">
    <source>
        <dbReference type="Proteomes" id="UP001221757"/>
    </source>
</evidence>
<evidence type="ECO:0000256" key="1">
    <source>
        <dbReference type="SAM" id="Phobius"/>
    </source>
</evidence>
<gene>
    <name evidence="2" type="ORF">B0H17DRAFT_435406</name>
</gene>
<evidence type="ECO:0000313" key="2">
    <source>
        <dbReference type="EMBL" id="KAJ7648459.1"/>
    </source>
</evidence>
<keyword evidence="1" id="KW-0472">Membrane</keyword>
<name>A0AAD7FXJ9_MYCRO</name>
<organism evidence="2 3">
    <name type="scientific">Mycena rosella</name>
    <name type="common">Pink bonnet</name>
    <name type="synonym">Agaricus rosellus</name>
    <dbReference type="NCBI Taxonomy" id="1033263"/>
    <lineage>
        <taxon>Eukaryota</taxon>
        <taxon>Fungi</taxon>
        <taxon>Dikarya</taxon>
        <taxon>Basidiomycota</taxon>
        <taxon>Agaricomycotina</taxon>
        <taxon>Agaricomycetes</taxon>
        <taxon>Agaricomycetidae</taxon>
        <taxon>Agaricales</taxon>
        <taxon>Marasmiineae</taxon>
        <taxon>Mycenaceae</taxon>
        <taxon>Mycena</taxon>
    </lineage>
</organism>
<dbReference type="EMBL" id="JARKIE010000380">
    <property type="protein sequence ID" value="KAJ7648459.1"/>
    <property type="molecule type" value="Genomic_DNA"/>
</dbReference>
<feature type="transmembrane region" description="Helical" evidence="1">
    <location>
        <begin position="218"/>
        <end position="241"/>
    </location>
</feature>
<dbReference type="AlphaFoldDB" id="A0AAD7FXJ9"/>
<proteinExistence type="predicted"/>
<dbReference type="Proteomes" id="UP001221757">
    <property type="component" value="Unassembled WGS sequence"/>
</dbReference>
<protein>
    <submittedName>
        <fullName evidence="2">Uncharacterized protein</fullName>
    </submittedName>
</protein>
<accession>A0AAD7FXJ9</accession>